<dbReference type="NCBIfam" id="NF033545">
    <property type="entry name" value="transpos_IS630"/>
    <property type="match status" value="1"/>
</dbReference>
<evidence type="ECO:0000313" key="3">
    <source>
        <dbReference type="Proteomes" id="UP000567293"/>
    </source>
</evidence>
<proteinExistence type="predicted"/>
<dbReference type="PANTHER" id="PTHR46564:SF1">
    <property type="entry name" value="TRANSPOSASE"/>
    <property type="match status" value="1"/>
</dbReference>
<dbReference type="Proteomes" id="UP000567293">
    <property type="component" value="Unassembled WGS sequence"/>
</dbReference>
<keyword evidence="3" id="KW-1185">Reference proteome</keyword>
<dbReference type="InterPro" id="IPR047655">
    <property type="entry name" value="Transpos_IS630-like"/>
</dbReference>
<dbReference type="GO" id="GO:0003676">
    <property type="term" value="F:nucleic acid binding"/>
    <property type="evidence" value="ECO:0007669"/>
    <property type="project" value="InterPro"/>
</dbReference>
<protein>
    <submittedName>
        <fullName evidence="2">IS630 family transposase</fullName>
    </submittedName>
</protein>
<dbReference type="Gene3D" id="3.30.420.10">
    <property type="entry name" value="Ribonuclease H-like superfamily/Ribonuclease H"/>
    <property type="match status" value="1"/>
</dbReference>
<evidence type="ECO:0000313" key="2">
    <source>
        <dbReference type="EMBL" id="MBA0086341.1"/>
    </source>
</evidence>
<comment type="caution">
    <text evidence="2">The sequence shown here is derived from an EMBL/GenBank/DDBJ whole genome shotgun (WGS) entry which is preliminary data.</text>
</comment>
<gene>
    <name evidence="2" type="ORF">HRJ53_15275</name>
</gene>
<dbReference type="EMBL" id="JACDQQ010001466">
    <property type="protein sequence ID" value="MBA0086341.1"/>
    <property type="molecule type" value="Genomic_DNA"/>
</dbReference>
<dbReference type="Pfam" id="PF13358">
    <property type="entry name" value="DDE_3"/>
    <property type="match status" value="1"/>
</dbReference>
<dbReference type="AlphaFoldDB" id="A0A7V8SXX5"/>
<dbReference type="InterPro" id="IPR038717">
    <property type="entry name" value="Tc1-like_DDE_dom"/>
</dbReference>
<accession>A0A7V8SXX5</accession>
<name>A0A7V8SXX5_9BACT</name>
<sequence length="187" mass="20898">MARARRRWIREQRLLDSTHLVFIDETSVNTNMTRPYGRAARGERVVGRVPFGAWKTLTFVAALRCDEMSAAMLITGAMNGEAFLAYVEQCLVPTLKRGDIVIMDNVPAHKVEGVQEAIHAAGASLRYLPPYSPDLNPIETAYSALKTFLRKCAERTEHALGRRAGQFVRRLQVKACTNFFAHAGYAT</sequence>
<evidence type="ECO:0000259" key="1">
    <source>
        <dbReference type="Pfam" id="PF13358"/>
    </source>
</evidence>
<feature type="domain" description="Tc1-like transposase DDE" evidence="1">
    <location>
        <begin position="19"/>
        <end position="151"/>
    </location>
</feature>
<reference evidence="2" key="1">
    <citation type="submission" date="2020-06" db="EMBL/GenBank/DDBJ databases">
        <title>Legume-microbial interactions unlock mineral nutrients during tropical forest succession.</title>
        <authorList>
            <person name="Epihov D.Z."/>
        </authorList>
    </citation>
    <scope>NUCLEOTIDE SEQUENCE [LARGE SCALE GENOMIC DNA]</scope>
    <source>
        <strain evidence="2">Pan2503</strain>
    </source>
</reference>
<dbReference type="PANTHER" id="PTHR46564">
    <property type="entry name" value="TRANSPOSASE"/>
    <property type="match status" value="1"/>
</dbReference>
<organism evidence="2 3">
    <name type="scientific">Candidatus Acidiferrum panamense</name>
    <dbReference type="NCBI Taxonomy" id="2741543"/>
    <lineage>
        <taxon>Bacteria</taxon>
        <taxon>Pseudomonadati</taxon>
        <taxon>Acidobacteriota</taxon>
        <taxon>Terriglobia</taxon>
        <taxon>Candidatus Acidiferrales</taxon>
        <taxon>Candidatus Acidiferrum</taxon>
    </lineage>
</organism>
<dbReference type="InterPro" id="IPR036397">
    <property type="entry name" value="RNaseH_sf"/>
</dbReference>